<dbReference type="EMBL" id="QDKM01000003">
    <property type="protein sequence ID" value="PVH29214.1"/>
    <property type="molecule type" value="Genomic_DNA"/>
</dbReference>
<evidence type="ECO:0008006" key="6">
    <source>
        <dbReference type="Google" id="ProtNLM"/>
    </source>
</evidence>
<gene>
    <name evidence="4" type="ORF">DDE20_09375</name>
</gene>
<keyword evidence="5" id="KW-1185">Reference proteome</keyword>
<dbReference type="InterPro" id="IPR036365">
    <property type="entry name" value="PGBD-like_sf"/>
</dbReference>
<dbReference type="InterPro" id="IPR002477">
    <property type="entry name" value="Peptidoglycan-bd-like"/>
</dbReference>
<dbReference type="Gene3D" id="3.40.50.1460">
    <property type="match status" value="1"/>
</dbReference>
<dbReference type="SUPFAM" id="SSF52129">
    <property type="entry name" value="Caspase-like"/>
    <property type="match status" value="1"/>
</dbReference>
<dbReference type="Proteomes" id="UP000245911">
    <property type="component" value="Unassembled WGS sequence"/>
</dbReference>
<evidence type="ECO:0000313" key="4">
    <source>
        <dbReference type="EMBL" id="PVH29214.1"/>
    </source>
</evidence>
<feature type="domain" description="Peptidase C14 caspase" evidence="2">
    <location>
        <begin position="23"/>
        <end position="105"/>
    </location>
</feature>
<dbReference type="Gene3D" id="1.10.101.10">
    <property type="entry name" value="PGBD-like superfamily/PGBD"/>
    <property type="match status" value="2"/>
</dbReference>
<feature type="domain" description="Peptidoglycan binding-like" evidence="3">
    <location>
        <begin position="483"/>
        <end position="534"/>
    </location>
</feature>
<dbReference type="Pfam" id="PF01471">
    <property type="entry name" value="PG_binding_1"/>
    <property type="match status" value="2"/>
</dbReference>
<organism evidence="4 5">
    <name type="scientific">Pararhodobacter oceanensis</name>
    <dbReference type="NCBI Taxonomy" id="2172121"/>
    <lineage>
        <taxon>Bacteria</taxon>
        <taxon>Pseudomonadati</taxon>
        <taxon>Pseudomonadota</taxon>
        <taxon>Alphaproteobacteria</taxon>
        <taxon>Rhodobacterales</taxon>
        <taxon>Paracoccaceae</taxon>
        <taxon>Pararhodobacter</taxon>
    </lineage>
</organism>
<dbReference type="AlphaFoldDB" id="A0A2T8HUY0"/>
<evidence type="ECO:0000256" key="1">
    <source>
        <dbReference type="SAM" id="SignalP"/>
    </source>
</evidence>
<dbReference type="InterPro" id="IPR029030">
    <property type="entry name" value="Caspase-like_dom_sf"/>
</dbReference>
<dbReference type="OrthoDB" id="8092964at2"/>
<evidence type="ECO:0000259" key="2">
    <source>
        <dbReference type="Pfam" id="PF00656"/>
    </source>
</evidence>
<dbReference type="SUPFAM" id="SSF47090">
    <property type="entry name" value="PGBD-like"/>
    <property type="match status" value="2"/>
</dbReference>
<evidence type="ECO:0000259" key="3">
    <source>
        <dbReference type="Pfam" id="PF01471"/>
    </source>
</evidence>
<dbReference type="GO" id="GO:0006508">
    <property type="term" value="P:proteolysis"/>
    <property type="evidence" value="ECO:0007669"/>
    <property type="project" value="InterPro"/>
</dbReference>
<proteinExistence type="predicted"/>
<dbReference type="InterPro" id="IPR036366">
    <property type="entry name" value="PGBDSf"/>
</dbReference>
<evidence type="ECO:0000313" key="5">
    <source>
        <dbReference type="Proteomes" id="UP000245911"/>
    </source>
</evidence>
<sequence>MFRRILTATAFWIVTLLPAQASTGIALVIANQNYDRVRNAQGAGSVLQSVRRLEEMGFRVELATDLSAPAMEAALTQLSGALGDPANERVVIVYSGHVVSAKYGTWLMGTEATAADPDSVARQGVRLQRLLDLAAQRQGGAIVAIADYGFPQVNAQGFSSGLPGSVAVPQGVSLVRGSGAGVTEFLRAIAAPGVNIGTLVRRRGSVQLEGFDPHLLTFLPADHQPVVDFELQAWESAVSTHSIEGYQAFLGEYPNGTYAEQARAELQSLQNTPERIEAALNLSRNERRAIQRDLTILGYEPRGIDGIFGSGTRAAIASWQGNNGHARTSFLNRDQIFALAQQGAQRAAELEAEARARQQAEERRDRAFWRDTGSGQDEVGLRSYLENFPDGIFSNVAQQRLDRIEADRRAAAQARDRAAWDQARQADRIPAYRQYIRDFPDGAFVEQARTRIRQLNAPEVPDPNIEAAQAAEAALRLPRFTREIIEQRLAAMGLEPGPVDGNFNNHTRRAIRRYQRASNMPVTGYLTQAIVARLLAEGVIDLLR</sequence>
<keyword evidence="1" id="KW-0732">Signal</keyword>
<name>A0A2T8HUY0_9RHOB</name>
<protein>
    <recommendedName>
        <fullName evidence="6">Caspase family p20 domain-containing protein</fullName>
    </recommendedName>
</protein>
<reference evidence="4 5" key="1">
    <citation type="submission" date="2018-04" db="EMBL/GenBank/DDBJ databases">
        <title>Pararhodobacter oceanense sp. nov., isolated from marine intertidal sediment.</title>
        <authorList>
            <person name="Wang X.-L."/>
            <person name="Du Z.-J."/>
        </authorList>
    </citation>
    <scope>NUCLEOTIDE SEQUENCE [LARGE SCALE GENOMIC DNA]</scope>
    <source>
        <strain evidence="4 5">AM505</strain>
    </source>
</reference>
<feature type="domain" description="Peptidoglycan binding-like" evidence="3">
    <location>
        <begin position="284"/>
        <end position="325"/>
    </location>
</feature>
<feature type="signal peptide" evidence="1">
    <location>
        <begin position="1"/>
        <end position="21"/>
    </location>
</feature>
<comment type="caution">
    <text evidence="4">The sequence shown here is derived from an EMBL/GenBank/DDBJ whole genome shotgun (WGS) entry which is preliminary data.</text>
</comment>
<dbReference type="Pfam" id="PF00656">
    <property type="entry name" value="Peptidase_C14"/>
    <property type="match status" value="1"/>
</dbReference>
<dbReference type="InterPro" id="IPR011600">
    <property type="entry name" value="Pept_C14_caspase"/>
</dbReference>
<feature type="chain" id="PRO_5015599653" description="Caspase family p20 domain-containing protein" evidence="1">
    <location>
        <begin position="22"/>
        <end position="544"/>
    </location>
</feature>
<accession>A0A2T8HUY0</accession>
<dbReference type="GO" id="GO:0004197">
    <property type="term" value="F:cysteine-type endopeptidase activity"/>
    <property type="evidence" value="ECO:0007669"/>
    <property type="project" value="InterPro"/>
</dbReference>
<dbReference type="RefSeq" id="WP_116558209.1">
    <property type="nucleotide sequence ID" value="NZ_QDKM01000003.1"/>
</dbReference>